<dbReference type="PANTHER" id="PTHR36925:SF1">
    <property type="entry name" value="COBALT-PRECORRIN-6A REDUCTASE"/>
    <property type="match status" value="1"/>
</dbReference>
<name>A0A838ADJ2_9PSEU</name>
<dbReference type="GO" id="GO:0009236">
    <property type="term" value="P:cobalamin biosynthetic process"/>
    <property type="evidence" value="ECO:0007669"/>
    <property type="project" value="UniProtKB-UniPathway"/>
</dbReference>
<dbReference type="EC" id="1.3.1.106" evidence="4"/>
<keyword evidence="5" id="KW-1185">Reference proteome</keyword>
<keyword evidence="2" id="KW-0169">Cobalamin biosynthesis</keyword>
<accession>A0A838ADJ2</accession>
<dbReference type="InterPro" id="IPR003723">
    <property type="entry name" value="Precorrin-6x_reduct"/>
</dbReference>
<dbReference type="UniPathway" id="UPA00148"/>
<organism evidence="4 5">
    <name type="scientific">Haloechinothrix aidingensis</name>
    <dbReference type="NCBI Taxonomy" id="2752311"/>
    <lineage>
        <taxon>Bacteria</taxon>
        <taxon>Bacillati</taxon>
        <taxon>Actinomycetota</taxon>
        <taxon>Actinomycetes</taxon>
        <taxon>Pseudonocardiales</taxon>
        <taxon>Pseudonocardiaceae</taxon>
        <taxon>Haloechinothrix</taxon>
    </lineage>
</organism>
<dbReference type="NCBIfam" id="NF005968">
    <property type="entry name" value="PRK08057.1-2"/>
    <property type="match status" value="1"/>
</dbReference>
<reference evidence="4 5" key="1">
    <citation type="submission" date="2020-07" db="EMBL/GenBank/DDBJ databases">
        <title>Genome of Haloechinothrix sp.</title>
        <authorList>
            <person name="Tang S.-K."/>
            <person name="Yang L."/>
            <person name="Zhu W.-Y."/>
        </authorList>
    </citation>
    <scope>NUCLEOTIDE SEQUENCE [LARGE SCALE GENOMIC DNA]</scope>
    <source>
        <strain evidence="4 5">YIM 98757</strain>
    </source>
</reference>
<dbReference type="PANTHER" id="PTHR36925">
    <property type="entry name" value="COBALT-PRECORRIN-6A REDUCTASE"/>
    <property type="match status" value="1"/>
</dbReference>
<dbReference type="EMBL" id="JACCKD010000006">
    <property type="protein sequence ID" value="MBA0127362.1"/>
    <property type="molecule type" value="Genomic_DNA"/>
</dbReference>
<evidence type="ECO:0000256" key="1">
    <source>
        <dbReference type="ARBA" id="ARBA00004953"/>
    </source>
</evidence>
<comment type="caution">
    <text evidence="4">The sequence shown here is derived from an EMBL/GenBank/DDBJ whole genome shotgun (WGS) entry which is preliminary data.</text>
</comment>
<dbReference type="AlphaFoldDB" id="A0A838ADJ2"/>
<dbReference type="GO" id="GO:0016994">
    <property type="term" value="F:precorrin-6A reductase activity"/>
    <property type="evidence" value="ECO:0007669"/>
    <property type="project" value="InterPro"/>
</dbReference>
<dbReference type="NCBIfam" id="TIGR00715">
    <property type="entry name" value="precor6x_red"/>
    <property type="match status" value="1"/>
</dbReference>
<dbReference type="Pfam" id="PF02571">
    <property type="entry name" value="CbiJ"/>
    <property type="match status" value="1"/>
</dbReference>
<evidence type="ECO:0000313" key="5">
    <source>
        <dbReference type="Proteomes" id="UP000582974"/>
    </source>
</evidence>
<dbReference type="Proteomes" id="UP000582974">
    <property type="component" value="Unassembled WGS sequence"/>
</dbReference>
<sequence length="327" mass="35005">MGHVGVVTGVLHHTRVCRLARAPLAGQRERRLLALGQEHLDRVGELGGQQRGVRRCRGSGRTCPRGPSVAQCLSHSLVVVDYPLLVLGGTAEARALAAELVGRGVRVVSSLAGRVAAPRLPEGEVRIGGFGGPEGLAAWLREERIAAVVDATHPFAERISSSAVDATHRAGVPLLRLERPGWSPHEGVEWHWAGSLDEAATMLPGMGERVFLTTGRQGLASFAGNVTQWFLIRCVDSPEPPLPARHEIVLSRGPYTVEGERAVMRRHGIDVLVTKDSGGSMTAAKLEAAGELGVPVLVVRRPRRTDVATTTEVGDAVRWVLTRLDAK</sequence>
<evidence type="ECO:0000256" key="2">
    <source>
        <dbReference type="ARBA" id="ARBA00022573"/>
    </source>
</evidence>
<protein>
    <submittedName>
        <fullName evidence="4">Cobalt-precorrin-6A reductase</fullName>
        <ecNumber evidence="4">1.3.1.106</ecNumber>
    </submittedName>
</protein>
<proteinExistence type="predicted"/>
<keyword evidence="3 4" id="KW-0560">Oxidoreductase</keyword>
<evidence type="ECO:0000313" key="4">
    <source>
        <dbReference type="EMBL" id="MBA0127362.1"/>
    </source>
</evidence>
<comment type="pathway">
    <text evidence="1">Cofactor biosynthesis; adenosylcobalamin biosynthesis.</text>
</comment>
<evidence type="ECO:0000256" key="3">
    <source>
        <dbReference type="ARBA" id="ARBA00023002"/>
    </source>
</evidence>
<gene>
    <name evidence="4" type="ORF">H0B56_17585</name>
</gene>
<dbReference type="PROSITE" id="PS51014">
    <property type="entry name" value="COBK_CBIJ"/>
    <property type="match status" value="1"/>
</dbReference>